<keyword evidence="2" id="KW-0732">Signal</keyword>
<feature type="signal peptide" evidence="2">
    <location>
        <begin position="1"/>
        <end position="25"/>
    </location>
</feature>
<keyword evidence="4" id="KW-1185">Reference proteome</keyword>
<evidence type="ECO:0008006" key="5">
    <source>
        <dbReference type="Google" id="ProtNLM"/>
    </source>
</evidence>
<dbReference type="RefSeq" id="WP_237822972.1">
    <property type="nucleotide sequence ID" value="NZ_JAKLTQ010000014.1"/>
</dbReference>
<sequence>MKLNLSGAAVILAAGLIGLTGCASGGNSGSAPATQSVAPAPATPSMASPSSVPQGSAELKVADSKLGKIVVDAKGMTVYYFTKDVKDSGKSNCTGECIAAWPPVLTESDNPKVEGVTGAVGTIPTPEGKKQITINGMPIYLWVKDTAPGDTTGQDVNEVFYVVAPDGQMIK</sequence>
<name>A0ABS9LAS3_9MICC</name>
<organism evidence="3 4">
    <name type="scientific">Arthrobacter hankyongi</name>
    <dbReference type="NCBI Taxonomy" id="2904801"/>
    <lineage>
        <taxon>Bacteria</taxon>
        <taxon>Bacillati</taxon>
        <taxon>Actinomycetota</taxon>
        <taxon>Actinomycetes</taxon>
        <taxon>Micrococcales</taxon>
        <taxon>Micrococcaceae</taxon>
        <taxon>Arthrobacter</taxon>
    </lineage>
</organism>
<gene>
    <name evidence="3" type="ORF">LVY72_16870</name>
</gene>
<dbReference type="Proteomes" id="UP001165368">
    <property type="component" value="Unassembled WGS sequence"/>
</dbReference>
<dbReference type="EMBL" id="JAKLTQ010000014">
    <property type="protein sequence ID" value="MCG2623572.1"/>
    <property type="molecule type" value="Genomic_DNA"/>
</dbReference>
<dbReference type="Pfam" id="PF03640">
    <property type="entry name" value="Lipoprotein_15"/>
    <property type="match status" value="2"/>
</dbReference>
<feature type="chain" id="PRO_5045365884" description="Lipoprotein with Yx(FWY)xxD motif" evidence="2">
    <location>
        <begin position="26"/>
        <end position="171"/>
    </location>
</feature>
<evidence type="ECO:0000313" key="3">
    <source>
        <dbReference type="EMBL" id="MCG2623572.1"/>
    </source>
</evidence>
<feature type="region of interest" description="Disordered" evidence="1">
    <location>
        <begin position="28"/>
        <end position="54"/>
    </location>
</feature>
<comment type="caution">
    <text evidence="3">The sequence shown here is derived from an EMBL/GenBank/DDBJ whole genome shotgun (WGS) entry which is preliminary data.</text>
</comment>
<accession>A0ABS9LAS3</accession>
<proteinExistence type="predicted"/>
<dbReference type="InterPro" id="IPR005297">
    <property type="entry name" value="Lipoprotein_repeat"/>
</dbReference>
<reference evidence="3" key="1">
    <citation type="submission" date="2022-01" db="EMBL/GenBank/DDBJ databases">
        <authorList>
            <person name="Jo J.-H."/>
            <person name="Im W.-T."/>
        </authorList>
    </citation>
    <scope>NUCLEOTIDE SEQUENCE</scope>
    <source>
        <strain evidence="3">I2-34</strain>
    </source>
</reference>
<evidence type="ECO:0000256" key="1">
    <source>
        <dbReference type="SAM" id="MobiDB-lite"/>
    </source>
</evidence>
<evidence type="ECO:0000313" key="4">
    <source>
        <dbReference type="Proteomes" id="UP001165368"/>
    </source>
</evidence>
<evidence type="ECO:0000256" key="2">
    <source>
        <dbReference type="SAM" id="SignalP"/>
    </source>
</evidence>
<dbReference type="PROSITE" id="PS51257">
    <property type="entry name" value="PROKAR_LIPOPROTEIN"/>
    <property type="match status" value="1"/>
</dbReference>
<feature type="compositionally biased region" description="Low complexity" evidence="1">
    <location>
        <begin position="36"/>
        <end position="53"/>
    </location>
</feature>
<dbReference type="PANTHER" id="PTHR39335:SF1">
    <property type="entry name" value="BLL4220 PROTEIN"/>
    <property type="match status" value="1"/>
</dbReference>
<dbReference type="PANTHER" id="PTHR39335">
    <property type="entry name" value="BLL4220 PROTEIN"/>
    <property type="match status" value="1"/>
</dbReference>
<protein>
    <recommendedName>
        <fullName evidence="5">Lipoprotein with Yx(FWY)xxD motif</fullName>
    </recommendedName>
</protein>